<name>A0A2T4VYN3_9HYPH</name>
<evidence type="ECO:0000256" key="1">
    <source>
        <dbReference type="SAM" id="Coils"/>
    </source>
</evidence>
<dbReference type="EMBL" id="PSQJ01000001">
    <property type="protein sequence ID" value="PTL86873.1"/>
    <property type="molecule type" value="Genomic_DNA"/>
</dbReference>
<reference evidence="4" key="1">
    <citation type="submission" date="2018-02" db="EMBL/GenBank/DDBJ databases">
        <title>Genome sequence of Candidatus Liberibacter europaeus.</title>
        <authorList>
            <person name="Frampton R.A."/>
            <person name="Thompson S.M."/>
            <person name="David C."/>
            <person name="Addison S.M."/>
            <person name="Smith G.R."/>
        </authorList>
    </citation>
    <scope>NUCLEOTIDE SEQUENCE [LARGE SCALE GENOMIC DNA]</scope>
</reference>
<accession>A0A2T4VYN3</accession>
<keyword evidence="2" id="KW-0472">Membrane</keyword>
<sequence>MVDFISVIQRAIDSLPENTPEMRFKIYGRARNAVARQLDSMKPRPPKEILDRQLRKLEDAILQVERKQQRAFQVEDKKKKRLLVFPNNGINSKNRLLIASRLPISSVLRNIDASKMRSEMPSAQRNRNLLYNFISKNLLYKLRSIFSFQGNSQHKYNQLVVSINADLEHDKTIFRRFNLEQLSSLISTILFSIQKILFNTERFFVSFSTLYDRKIMKFSVVFIMFLGVFMGISYSFSKNRGGGLNIFSSETVDNNIRDKKLFNIRPKITRRLLADGSEIDMGSSNASNIANSSLNNALFTSYSKGDKDSSLHISKSNTLEDVNYVEEGNRVFVNKGYDKFLAVPTNVVWSLQQGLQGLMIKGDISTISNELSASIILKRNVDIALPATHSMEIIFSFPKERQGVSVVDLRQISMRKTEKGPSVLFDSNIFRIAKDSYSILLKDSLDNAKILSEYRLIDIPITYSGGKRVVLTIDKGRIGEDIFKMAISNWEGKN</sequence>
<dbReference type="AlphaFoldDB" id="A0A2T4VYN3"/>
<comment type="caution">
    <text evidence="3">The sequence shown here is derived from an EMBL/GenBank/DDBJ whole genome shotgun (WGS) entry which is preliminary data.</text>
</comment>
<evidence type="ECO:0008006" key="5">
    <source>
        <dbReference type="Google" id="ProtNLM"/>
    </source>
</evidence>
<organism evidence="3 4">
    <name type="scientific">Candidatus Liberibacter europaeus</name>
    <dbReference type="NCBI Taxonomy" id="744859"/>
    <lineage>
        <taxon>Bacteria</taxon>
        <taxon>Pseudomonadati</taxon>
        <taxon>Pseudomonadota</taxon>
        <taxon>Alphaproteobacteria</taxon>
        <taxon>Hyphomicrobiales</taxon>
        <taxon>Rhizobiaceae</taxon>
        <taxon>Liberibacter</taxon>
    </lineage>
</organism>
<keyword evidence="2" id="KW-0812">Transmembrane</keyword>
<evidence type="ECO:0000256" key="2">
    <source>
        <dbReference type="SAM" id="Phobius"/>
    </source>
</evidence>
<keyword evidence="2" id="KW-1133">Transmembrane helix</keyword>
<gene>
    <name evidence="3" type="ORF">C4617_00110</name>
</gene>
<proteinExistence type="predicted"/>
<evidence type="ECO:0000313" key="3">
    <source>
        <dbReference type="EMBL" id="PTL86873.1"/>
    </source>
</evidence>
<feature type="coiled-coil region" evidence="1">
    <location>
        <begin position="47"/>
        <end position="77"/>
    </location>
</feature>
<protein>
    <recommendedName>
        <fullName evidence="5">Transmembrane protein</fullName>
    </recommendedName>
</protein>
<dbReference type="Proteomes" id="UP000240811">
    <property type="component" value="Unassembled WGS sequence"/>
</dbReference>
<evidence type="ECO:0000313" key="4">
    <source>
        <dbReference type="Proteomes" id="UP000240811"/>
    </source>
</evidence>
<keyword evidence="1" id="KW-0175">Coiled coil</keyword>
<feature type="transmembrane region" description="Helical" evidence="2">
    <location>
        <begin position="218"/>
        <end position="236"/>
    </location>
</feature>